<evidence type="ECO:0000259" key="10">
    <source>
        <dbReference type="SMART" id="SM01390"/>
    </source>
</evidence>
<dbReference type="Pfam" id="PF01479">
    <property type="entry name" value="S4"/>
    <property type="match status" value="1"/>
</dbReference>
<evidence type="ECO:0000256" key="3">
    <source>
        <dbReference type="ARBA" id="ARBA00022884"/>
    </source>
</evidence>
<dbReference type="PROSITE" id="PS50889">
    <property type="entry name" value="S4"/>
    <property type="match status" value="1"/>
</dbReference>
<dbReference type="Proteomes" id="UP000031473">
    <property type="component" value="Unassembled WGS sequence"/>
</dbReference>
<organism evidence="11 12">
    <name type="scientific">Kaistella jeonii</name>
    <dbReference type="NCBI Taxonomy" id="266749"/>
    <lineage>
        <taxon>Bacteria</taxon>
        <taxon>Pseudomonadati</taxon>
        <taxon>Bacteroidota</taxon>
        <taxon>Flavobacteriia</taxon>
        <taxon>Flavobacteriales</taxon>
        <taxon>Weeksellaceae</taxon>
        <taxon>Chryseobacterium group</taxon>
        <taxon>Kaistella</taxon>
    </lineage>
</organism>
<dbReference type="FunFam" id="3.10.290.10:FF:000001">
    <property type="entry name" value="30S ribosomal protein S4"/>
    <property type="match status" value="1"/>
</dbReference>
<evidence type="ECO:0000256" key="5">
    <source>
        <dbReference type="ARBA" id="ARBA00023274"/>
    </source>
</evidence>
<keyword evidence="5 7" id="KW-0687">Ribonucleoprotein</keyword>
<dbReference type="GO" id="GO:0019843">
    <property type="term" value="F:rRNA binding"/>
    <property type="evidence" value="ECO:0007669"/>
    <property type="project" value="UniProtKB-UniRule"/>
</dbReference>
<dbReference type="HAMAP" id="MF_01306_B">
    <property type="entry name" value="Ribosomal_uS4_B"/>
    <property type="match status" value="1"/>
</dbReference>
<keyword evidence="3 7" id="KW-0694">RNA-binding</keyword>
<dbReference type="InterPro" id="IPR002942">
    <property type="entry name" value="S4_RNA-bd"/>
</dbReference>
<feature type="region of interest" description="Disordered" evidence="8">
    <location>
        <begin position="23"/>
        <end position="47"/>
    </location>
</feature>
<dbReference type="OrthoDB" id="9803672at2"/>
<evidence type="ECO:0000256" key="7">
    <source>
        <dbReference type="HAMAP-Rule" id="MF_01306"/>
    </source>
</evidence>
<feature type="domain" description="RNA-binding S4" evidence="9">
    <location>
        <begin position="95"/>
        <end position="159"/>
    </location>
</feature>
<keyword evidence="12" id="KW-1185">Reference proteome</keyword>
<dbReference type="InterPro" id="IPR036986">
    <property type="entry name" value="S4_RNA-bd_sf"/>
</dbReference>
<dbReference type="PANTHER" id="PTHR11831">
    <property type="entry name" value="30S 40S RIBOSOMAL PROTEIN"/>
    <property type="match status" value="1"/>
</dbReference>
<dbReference type="Pfam" id="PF00163">
    <property type="entry name" value="Ribosomal_S4"/>
    <property type="match status" value="1"/>
</dbReference>
<name>A0A0C1F9D8_9FLAO</name>
<dbReference type="SMART" id="SM01390">
    <property type="entry name" value="Ribosomal_S4"/>
    <property type="match status" value="1"/>
</dbReference>
<gene>
    <name evidence="7" type="primary">rpsD</name>
    <name evidence="11" type="ORF">OA86_03800</name>
</gene>
<dbReference type="GO" id="GO:0006412">
    <property type="term" value="P:translation"/>
    <property type="evidence" value="ECO:0007669"/>
    <property type="project" value="UniProtKB-UniRule"/>
</dbReference>
<dbReference type="AlphaFoldDB" id="A0A0C1F9D8"/>
<comment type="function">
    <text evidence="7">With S5 and S12 plays an important role in translational accuracy.</text>
</comment>
<dbReference type="InterPro" id="IPR022801">
    <property type="entry name" value="Ribosomal_uS4"/>
</dbReference>
<dbReference type="Gene3D" id="1.10.1050.10">
    <property type="entry name" value="Ribosomal Protein S4 Delta 41, Chain A, domain 1"/>
    <property type="match status" value="1"/>
</dbReference>
<dbReference type="GO" id="GO:0042274">
    <property type="term" value="P:ribosomal small subunit biogenesis"/>
    <property type="evidence" value="ECO:0007669"/>
    <property type="project" value="TreeGrafter"/>
</dbReference>
<evidence type="ECO:0000259" key="9">
    <source>
        <dbReference type="SMART" id="SM00363"/>
    </source>
</evidence>
<accession>A0A0C1F9D8</accession>
<comment type="similarity">
    <text evidence="1 7">Belongs to the universal ribosomal protein uS4 family.</text>
</comment>
<dbReference type="GO" id="GO:0003735">
    <property type="term" value="F:structural constituent of ribosome"/>
    <property type="evidence" value="ECO:0007669"/>
    <property type="project" value="InterPro"/>
</dbReference>
<comment type="caution">
    <text evidence="11">The sequence shown here is derived from an EMBL/GenBank/DDBJ whole genome shotgun (WGS) entry which is preliminary data.</text>
</comment>
<dbReference type="GO" id="GO:0015935">
    <property type="term" value="C:small ribosomal subunit"/>
    <property type="evidence" value="ECO:0007669"/>
    <property type="project" value="InterPro"/>
</dbReference>
<dbReference type="Gene3D" id="3.10.290.10">
    <property type="entry name" value="RNA-binding S4 domain"/>
    <property type="match status" value="1"/>
</dbReference>
<dbReference type="InterPro" id="IPR005709">
    <property type="entry name" value="Ribosomal_uS4_bac-type"/>
</dbReference>
<sequence>MARYIGPKTKIARKFGAAIYGDDKNFEKRKNQPPGQHGVNKRRGSKKSEYAVQLMEKQKAKYTYGILEKQFANLYEKANRAKGVTGEVLLQLCESRLDNVVYRFGFAKTRAGARQLVSHRHITVNGELVNIASYTLKAGDVVAIREKSKSLEVIADSLAYKSSYEWLQFNDETKQGTFIAAPERIQIPEDLKEQLIVELYSK</sequence>
<comment type="subunit">
    <text evidence="7">Part of the 30S ribosomal subunit. Contacts protein S5. The interaction surface between S4 and S5 is involved in control of translational fidelity.</text>
</comment>
<keyword evidence="2 7" id="KW-0699">rRNA-binding</keyword>
<dbReference type="SMART" id="SM00363">
    <property type="entry name" value="S4"/>
    <property type="match status" value="1"/>
</dbReference>
<dbReference type="CDD" id="cd00165">
    <property type="entry name" value="S4"/>
    <property type="match status" value="1"/>
</dbReference>
<dbReference type="SUPFAM" id="SSF55174">
    <property type="entry name" value="Alpha-L RNA-binding motif"/>
    <property type="match status" value="1"/>
</dbReference>
<evidence type="ECO:0000256" key="1">
    <source>
        <dbReference type="ARBA" id="ARBA00007465"/>
    </source>
</evidence>
<comment type="function">
    <text evidence="7">One of the primary rRNA binding proteins, it binds directly to 16S rRNA where it nucleates assembly of the body of the 30S subunit.</text>
</comment>
<evidence type="ECO:0000256" key="8">
    <source>
        <dbReference type="SAM" id="MobiDB-lite"/>
    </source>
</evidence>
<dbReference type="NCBIfam" id="TIGR01017">
    <property type="entry name" value="rpsD_bact"/>
    <property type="match status" value="1"/>
</dbReference>
<dbReference type="RefSeq" id="WP_039349107.1">
    <property type="nucleotide sequence ID" value="NZ_FOLA01000003.1"/>
</dbReference>
<evidence type="ECO:0000313" key="11">
    <source>
        <dbReference type="EMBL" id="KIA89757.1"/>
    </source>
</evidence>
<feature type="domain" description="Small ribosomal subunit protein uS4 N-terminal" evidence="10">
    <location>
        <begin position="3"/>
        <end position="94"/>
    </location>
</feature>
<keyword evidence="4 7" id="KW-0689">Ribosomal protein</keyword>
<dbReference type="InterPro" id="IPR001912">
    <property type="entry name" value="Ribosomal_uS4_N"/>
</dbReference>
<dbReference type="STRING" id="266749.SAMN05421876_103132"/>
<evidence type="ECO:0000256" key="4">
    <source>
        <dbReference type="ARBA" id="ARBA00022980"/>
    </source>
</evidence>
<dbReference type="NCBIfam" id="NF003717">
    <property type="entry name" value="PRK05327.1"/>
    <property type="match status" value="1"/>
</dbReference>
<proteinExistence type="inferred from homology"/>
<dbReference type="PANTHER" id="PTHR11831:SF4">
    <property type="entry name" value="SMALL RIBOSOMAL SUBUNIT PROTEIN US4M"/>
    <property type="match status" value="1"/>
</dbReference>
<evidence type="ECO:0000256" key="2">
    <source>
        <dbReference type="ARBA" id="ARBA00022730"/>
    </source>
</evidence>
<reference evidence="11 12" key="1">
    <citation type="submission" date="2014-10" db="EMBL/GenBank/DDBJ databases">
        <title>Kaistella jeonii genome.</title>
        <authorList>
            <person name="Clayton J.T."/>
            <person name="Newman J.D."/>
        </authorList>
    </citation>
    <scope>NUCLEOTIDE SEQUENCE [LARGE SCALE GENOMIC DNA]</scope>
    <source>
        <strain evidence="11 12">DSM 17048</strain>
    </source>
</reference>
<dbReference type="EMBL" id="JSYL01000002">
    <property type="protein sequence ID" value="KIA89757.1"/>
    <property type="molecule type" value="Genomic_DNA"/>
</dbReference>
<evidence type="ECO:0000256" key="6">
    <source>
        <dbReference type="ARBA" id="ARBA00035254"/>
    </source>
</evidence>
<evidence type="ECO:0000313" key="12">
    <source>
        <dbReference type="Proteomes" id="UP000031473"/>
    </source>
</evidence>
<protein>
    <recommendedName>
        <fullName evidence="6 7">Small ribosomal subunit protein uS4</fullName>
    </recommendedName>
</protein>